<dbReference type="PANTHER" id="PTHR30289">
    <property type="entry name" value="UNCHARACTERIZED PROTEIN YBCL-RELATED"/>
    <property type="match status" value="1"/>
</dbReference>
<dbReference type="SUPFAM" id="SSF49777">
    <property type="entry name" value="PEBP-like"/>
    <property type="match status" value="1"/>
</dbReference>
<evidence type="ECO:0000313" key="4">
    <source>
        <dbReference type="Proteomes" id="UP001500037"/>
    </source>
</evidence>
<dbReference type="Proteomes" id="UP001500037">
    <property type="component" value="Unassembled WGS sequence"/>
</dbReference>
<name>A0ABN1VW34_9ACTN</name>
<sequence length="216" mass="22369">MPTPASATGAARPGRRPRGAGLAATVLAAALTLSGAAAATPAAASNPAPAHLAPFTLTSPDFRDGGKLPTWTEFGDPAHQTRCNGRNLAPELDWRNAPAGTRSYVLLVNDMDAPIAGGWHHWVVYDIPGSAGRLKGHGTVEYTQGTTSWQANGVPVVGWGGPCPPATGQTHHYIFTLYALDTPSVPGDALSYEQLLGTIDPAVLGSTVMIGTFRLP</sequence>
<evidence type="ECO:0000256" key="1">
    <source>
        <dbReference type="ARBA" id="ARBA00007120"/>
    </source>
</evidence>
<dbReference type="InterPro" id="IPR005247">
    <property type="entry name" value="YbhB_YbcL/LppC-like"/>
</dbReference>
<evidence type="ECO:0000256" key="2">
    <source>
        <dbReference type="SAM" id="SignalP"/>
    </source>
</evidence>
<dbReference type="Gene3D" id="3.90.280.10">
    <property type="entry name" value="PEBP-like"/>
    <property type="match status" value="1"/>
</dbReference>
<organism evidence="3 4">
    <name type="scientific">Kitasatospora nipponensis</name>
    <dbReference type="NCBI Taxonomy" id="258049"/>
    <lineage>
        <taxon>Bacteria</taxon>
        <taxon>Bacillati</taxon>
        <taxon>Actinomycetota</taxon>
        <taxon>Actinomycetes</taxon>
        <taxon>Kitasatosporales</taxon>
        <taxon>Streptomycetaceae</taxon>
        <taxon>Kitasatospora</taxon>
    </lineage>
</organism>
<dbReference type="CDD" id="cd00865">
    <property type="entry name" value="PEBP_bact_arch"/>
    <property type="match status" value="1"/>
</dbReference>
<keyword evidence="2" id="KW-0732">Signal</keyword>
<evidence type="ECO:0000313" key="3">
    <source>
        <dbReference type="EMBL" id="GAA1224175.1"/>
    </source>
</evidence>
<feature type="signal peptide" evidence="2">
    <location>
        <begin position="1"/>
        <end position="39"/>
    </location>
</feature>
<dbReference type="NCBIfam" id="TIGR00481">
    <property type="entry name" value="YbhB/YbcL family Raf kinase inhibitor-like protein"/>
    <property type="match status" value="1"/>
</dbReference>
<feature type="chain" id="PRO_5046295464" description="PBP family phospholipid-binding protein" evidence="2">
    <location>
        <begin position="40"/>
        <end position="216"/>
    </location>
</feature>
<protein>
    <recommendedName>
        <fullName evidence="5">PBP family phospholipid-binding protein</fullName>
    </recommendedName>
</protein>
<evidence type="ECO:0008006" key="5">
    <source>
        <dbReference type="Google" id="ProtNLM"/>
    </source>
</evidence>
<accession>A0ABN1VW34</accession>
<dbReference type="Pfam" id="PF01161">
    <property type="entry name" value="PBP"/>
    <property type="match status" value="1"/>
</dbReference>
<dbReference type="EMBL" id="BAAALF010000013">
    <property type="protein sequence ID" value="GAA1224175.1"/>
    <property type="molecule type" value="Genomic_DNA"/>
</dbReference>
<dbReference type="InterPro" id="IPR036610">
    <property type="entry name" value="PEBP-like_sf"/>
</dbReference>
<dbReference type="PANTHER" id="PTHR30289:SF1">
    <property type="entry name" value="PEBP (PHOSPHATIDYLETHANOLAMINE-BINDING PROTEIN) FAMILY PROTEIN"/>
    <property type="match status" value="1"/>
</dbReference>
<keyword evidence="4" id="KW-1185">Reference proteome</keyword>
<gene>
    <name evidence="3" type="ORF">GCM10009665_13040</name>
</gene>
<comment type="caution">
    <text evidence="3">The sequence shown here is derived from an EMBL/GenBank/DDBJ whole genome shotgun (WGS) entry which is preliminary data.</text>
</comment>
<comment type="similarity">
    <text evidence="1">Belongs to the UPF0098 family.</text>
</comment>
<dbReference type="InterPro" id="IPR008914">
    <property type="entry name" value="PEBP"/>
</dbReference>
<reference evidence="3 4" key="1">
    <citation type="journal article" date="2019" name="Int. J. Syst. Evol. Microbiol.">
        <title>The Global Catalogue of Microorganisms (GCM) 10K type strain sequencing project: providing services to taxonomists for standard genome sequencing and annotation.</title>
        <authorList>
            <consortium name="The Broad Institute Genomics Platform"/>
            <consortium name="The Broad Institute Genome Sequencing Center for Infectious Disease"/>
            <person name="Wu L."/>
            <person name="Ma J."/>
        </authorList>
    </citation>
    <scope>NUCLEOTIDE SEQUENCE [LARGE SCALE GENOMIC DNA]</scope>
    <source>
        <strain evidence="3 4">JCM 13004</strain>
    </source>
</reference>
<dbReference type="RefSeq" id="WP_344440231.1">
    <property type="nucleotide sequence ID" value="NZ_BAAALF010000013.1"/>
</dbReference>
<proteinExistence type="inferred from homology"/>